<feature type="domain" description="Large ribosomal subunit protein bL12 C-terminal" evidence="1">
    <location>
        <begin position="67"/>
        <end position="130"/>
    </location>
</feature>
<reference evidence="2" key="1">
    <citation type="submission" date="2020-03" db="EMBL/GenBank/DDBJ databases">
        <title>The deep terrestrial virosphere.</title>
        <authorList>
            <person name="Holmfeldt K."/>
            <person name="Nilsson E."/>
            <person name="Simone D."/>
            <person name="Lopez-Fernandez M."/>
            <person name="Wu X."/>
            <person name="de Brujin I."/>
            <person name="Lundin D."/>
            <person name="Andersson A."/>
            <person name="Bertilsson S."/>
            <person name="Dopson M."/>
        </authorList>
    </citation>
    <scope>NUCLEOTIDE SEQUENCE</scope>
    <source>
        <strain evidence="2">MM415B05987</strain>
    </source>
</reference>
<dbReference type="GO" id="GO:0006412">
    <property type="term" value="P:translation"/>
    <property type="evidence" value="ECO:0007669"/>
    <property type="project" value="InterPro"/>
</dbReference>
<dbReference type="InterPro" id="IPR013823">
    <property type="entry name" value="Ribosomal_bL12_C"/>
</dbReference>
<dbReference type="SUPFAM" id="SSF54736">
    <property type="entry name" value="ClpS-like"/>
    <property type="match status" value="1"/>
</dbReference>
<dbReference type="GO" id="GO:0003735">
    <property type="term" value="F:structural constituent of ribosome"/>
    <property type="evidence" value="ECO:0007669"/>
    <property type="project" value="InterPro"/>
</dbReference>
<dbReference type="EMBL" id="MT143520">
    <property type="protein sequence ID" value="QJA97737.1"/>
    <property type="molecule type" value="Genomic_DNA"/>
</dbReference>
<dbReference type="GO" id="GO:0005840">
    <property type="term" value="C:ribosome"/>
    <property type="evidence" value="ECO:0007669"/>
    <property type="project" value="UniProtKB-KW"/>
</dbReference>
<dbReference type="Pfam" id="PF00542">
    <property type="entry name" value="Ribosomal_L12"/>
    <property type="match status" value="1"/>
</dbReference>
<evidence type="ECO:0000313" key="2">
    <source>
        <dbReference type="EMBL" id="QJA97737.1"/>
    </source>
</evidence>
<keyword evidence="2" id="KW-0687">Ribonucleoprotein</keyword>
<proteinExistence type="predicted"/>
<dbReference type="Gene3D" id="3.30.1390.10">
    <property type="match status" value="1"/>
</dbReference>
<accession>A0A6M3LQS9</accession>
<dbReference type="InterPro" id="IPR014719">
    <property type="entry name" value="Ribosomal_bL12_C/ClpS-like"/>
</dbReference>
<keyword evidence="2" id="KW-0689">Ribosomal protein</keyword>
<sequence>MTDLLKLKLINTKKQVGSYYEYDIAGHEEVPHIDTVLVKHLGDDIDMIILYRDEATSVNQCSAEFISFGLNKINAIKEVRQATSWGLKESKDFVECFPKTIKVGEGGVSKAGLKAMVDGINAAGGTAKLKIGTNCDTCELRFRCFTER</sequence>
<organism evidence="2">
    <name type="scientific">viral metagenome</name>
    <dbReference type="NCBI Taxonomy" id="1070528"/>
    <lineage>
        <taxon>unclassified sequences</taxon>
        <taxon>metagenomes</taxon>
        <taxon>organismal metagenomes</taxon>
    </lineage>
</organism>
<dbReference type="AlphaFoldDB" id="A0A6M3LQS9"/>
<name>A0A6M3LQS9_9ZZZZ</name>
<gene>
    <name evidence="2" type="ORF">MM415B05987_0007</name>
</gene>
<protein>
    <submittedName>
        <fullName evidence="2">Putative 50S ribosomal protein L7/L12</fullName>
    </submittedName>
</protein>
<evidence type="ECO:0000259" key="1">
    <source>
        <dbReference type="Pfam" id="PF00542"/>
    </source>
</evidence>